<evidence type="ECO:0000259" key="2">
    <source>
        <dbReference type="Pfam" id="PF03972"/>
    </source>
</evidence>
<dbReference type="Pfam" id="PF19305">
    <property type="entry name" value="MmgE_PrpD_C"/>
    <property type="match status" value="1"/>
</dbReference>
<reference evidence="4 5" key="1">
    <citation type="submission" date="2016-10" db="EMBL/GenBank/DDBJ databases">
        <authorList>
            <person name="de Groot N.N."/>
        </authorList>
    </citation>
    <scope>NUCLEOTIDE SEQUENCE [LARGE SCALE GENOMIC DNA]</scope>
    <source>
        <strain evidence="4 5">U95</strain>
    </source>
</reference>
<evidence type="ECO:0000313" key="5">
    <source>
        <dbReference type="Proteomes" id="UP000198767"/>
    </source>
</evidence>
<dbReference type="PANTHER" id="PTHR16943">
    <property type="entry name" value="2-METHYLCITRATE DEHYDRATASE-RELATED"/>
    <property type="match status" value="1"/>
</dbReference>
<gene>
    <name evidence="4" type="ORF">SAMN04488118_104127</name>
</gene>
<feature type="domain" description="MmgE/PrpD C-terminal" evidence="3">
    <location>
        <begin position="256"/>
        <end position="419"/>
    </location>
</feature>
<dbReference type="InterPro" id="IPR042183">
    <property type="entry name" value="MmgE/PrpD_sf_1"/>
</dbReference>
<evidence type="ECO:0000259" key="3">
    <source>
        <dbReference type="Pfam" id="PF19305"/>
    </source>
</evidence>
<dbReference type="InterPro" id="IPR005656">
    <property type="entry name" value="MmgE_PrpD"/>
</dbReference>
<dbReference type="Gene3D" id="3.30.1330.120">
    <property type="entry name" value="2-methylcitrate dehydratase PrpD"/>
    <property type="match status" value="1"/>
</dbReference>
<dbReference type="InterPro" id="IPR045337">
    <property type="entry name" value="MmgE_PrpD_C"/>
</dbReference>
<evidence type="ECO:0000313" key="4">
    <source>
        <dbReference type="EMBL" id="SCZ60655.1"/>
    </source>
</evidence>
<organism evidence="4 5">
    <name type="scientific">Epibacterium ulvae</name>
    <dbReference type="NCBI Taxonomy" id="1156985"/>
    <lineage>
        <taxon>Bacteria</taxon>
        <taxon>Pseudomonadati</taxon>
        <taxon>Pseudomonadota</taxon>
        <taxon>Alphaproteobacteria</taxon>
        <taxon>Rhodobacterales</taxon>
        <taxon>Roseobacteraceae</taxon>
        <taxon>Epibacterium</taxon>
    </lineage>
</organism>
<comment type="similarity">
    <text evidence="1">Belongs to the PrpD family.</text>
</comment>
<dbReference type="InterPro" id="IPR045336">
    <property type="entry name" value="MmgE_PrpD_N"/>
</dbReference>
<dbReference type="EMBL" id="FMWG01000004">
    <property type="protein sequence ID" value="SCZ60655.1"/>
    <property type="molecule type" value="Genomic_DNA"/>
</dbReference>
<protein>
    <submittedName>
        <fullName evidence="4">2-methylcitrate dehydratase PrpD</fullName>
    </submittedName>
</protein>
<dbReference type="Gene3D" id="1.10.4100.10">
    <property type="entry name" value="2-methylcitrate dehydratase PrpD"/>
    <property type="match status" value="1"/>
</dbReference>
<dbReference type="InterPro" id="IPR036148">
    <property type="entry name" value="MmgE/PrpD_sf"/>
</dbReference>
<dbReference type="OrthoDB" id="9795089at2"/>
<keyword evidence="5" id="KW-1185">Reference proteome</keyword>
<dbReference type="GO" id="GO:0016829">
    <property type="term" value="F:lyase activity"/>
    <property type="evidence" value="ECO:0007669"/>
    <property type="project" value="InterPro"/>
</dbReference>
<dbReference type="AlphaFoldDB" id="A0A1G5QFK7"/>
<dbReference type="Pfam" id="PF03972">
    <property type="entry name" value="MmgE_PrpD_N"/>
    <property type="match status" value="1"/>
</dbReference>
<evidence type="ECO:0000256" key="1">
    <source>
        <dbReference type="ARBA" id="ARBA00006174"/>
    </source>
</evidence>
<accession>A0A1G5QFK7</accession>
<dbReference type="Proteomes" id="UP000198767">
    <property type="component" value="Unassembled WGS sequence"/>
</dbReference>
<dbReference type="SUPFAM" id="SSF103378">
    <property type="entry name" value="2-methylcitrate dehydratase PrpD"/>
    <property type="match status" value="1"/>
</dbReference>
<dbReference type="InterPro" id="IPR042188">
    <property type="entry name" value="MmgE/PrpD_sf_2"/>
</dbReference>
<sequence length="445" mass="47639">MAIPDPFSFLQDLVWEDIPADVQDFARLLLLDLLGVGLAGTGTDLHKIVQRYASRNLRGACSVLFCDASLSPEGAALLGAMTIDAIDAHDGHRLTKGHVGCAVLPALLAAVSDCEVPLSGHHFLTLLVAGYEIGSRAGMALHQTACDYHTSGAWNAITAAALSAHVMGLSETAFAHAIGIAEYHGPRSQMMRVIDHPTMLKDGSGWGSMAGVAAAYLAAEGFTGAPAVSVMEDEVQSHWSTLGQDWETMHQYLKAFPVCRWAQPAVQAALDLQKRYNFAASDIAGVQVKTFSEGTRLWTGIPETTEQAQYAIGFPVAAALVRGEVGLPEISEQAFADPELRAVLDATRFEATAEYDAKFPAERWADISVKLQSGTVLSGGPTTAKGDPETQLTREEIIVKFHHLGRAVCAADHLKEIEAAVFALDGTTVSFQRLCDLIFRAPCRV</sequence>
<feature type="domain" description="MmgE/PrpD N-terminal" evidence="2">
    <location>
        <begin position="9"/>
        <end position="230"/>
    </location>
</feature>
<dbReference type="RefSeq" id="WP_157843969.1">
    <property type="nucleotide sequence ID" value="NZ_FMWG01000004.1"/>
</dbReference>
<proteinExistence type="inferred from homology"/>
<dbReference type="STRING" id="1156985.SAMN04488118_104127"/>
<name>A0A1G5QFK7_9RHOB</name>
<dbReference type="PANTHER" id="PTHR16943:SF8">
    <property type="entry name" value="2-METHYLCITRATE DEHYDRATASE"/>
    <property type="match status" value="1"/>
</dbReference>